<dbReference type="InterPro" id="IPR029069">
    <property type="entry name" value="HotDog_dom_sf"/>
</dbReference>
<sequence length="183" mass="19896">MKMGDMVSVILSVAKDLWAAERCFAALGMTRRMALPYTRAMSRDKRLQDRSIYPHWCTDTVRFSDQDAAGHVNNVAICAYLETARLTFMRDMGLTTATDGTRGISAGMTVSFLAESHWPGQVELGTGMVKIGTSSLTVGSGAFKDGTCIAAAEMTVVRLRGKTPHPIDGALRAKLEKYLLPGF</sequence>
<comment type="caution">
    <text evidence="1">The sequence shown here is derived from an EMBL/GenBank/DDBJ whole genome shotgun (WGS) entry which is preliminary data.</text>
</comment>
<name>A0A512N2F0_9HYPH</name>
<evidence type="ECO:0000313" key="1">
    <source>
        <dbReference type="EMBL" id="GEP53113.1"/>
    </source>
</evidence>
<dbReference type="SUPFAM" id="SSF54637">
    <property type="entry name" value="Thioesterase/thiol ester dehydrase-isomerase"/>
    <property type="match status" value="1"/>
</dbReference>
<accession>A0A512N2F0</accession>
<dbReference type="CDD" id="cd00586">
    <property type="entry name" value="4HBT"/>
    <property type="match status" value="1"/>
</dbReference>
<organism evidence="1 2">
    <name type="scientific">Reyranella soli</name>
    <dbReference type="NCBI Taxonomy" id="1230389"/>
    <lineage>
        <taxon>Bacteria</taxon>
        <taxon>Pseudomonadati</taxon>
        <taxon>Pseudomonadota</taxon>
        <taxon>Alphaproteobacteria</taxon>
        <taxon>Hyphomicrobiales</taxon>
        <taxon>Reyranellaceae</taxon>
        <taxon>Reyranella</taxon>
    </lineage>
</organism>
<dbReference type="Proteomes" id="UP000321058">
    <property type="component" value="Unassembled WGS sequence"/>
</dbReference>
<dbReference type="AlphaFoldDB" id="A0A512N2F0"/>
<reference evidence="1 2" key="1">
    <citation type="submission" date="2019-07" db="EMBL/GenBank/DDBJ databases">
        <title>Whole genome shotgun sequence of Reyranella soli NBRC 108950.</title>
        <authorList>
            <person name="Hosoyama A."/>
            <person name="Uohara A."/>
            <person name="Ohji S."/>
            <person name="Ichikawa N."/>
        </authorList>
    </citation>
    <scope>NUCLEOTIDE SEQUENCE [LARGE SCALE GENOMIC DNA]</scope>
    <source>
        <strain evidence="1 2">NBRC 108950</strain>
    </source>
</reference>
<proteinExistence type="predicted"/>
<keyword evidence="2" id="KW-1185">Reference proteome</keyword>
<dbReference type="Gene3D" id="3.10.129.10">
    <property type="entry name" value="Hotdog Thioesterase"/>
    <property type="match status" value="1"/>
</dbReference>
<dbReference type="Pfam" id="PF13279">
    <property type="entry name" value="4HBT_2"/>
    <property type="match status" value="1"/>
</dbReference>
<dbReference type="EMBL" id="BKAJ01000004">
    <property type="protein sequence ID" value="GEP53113.1"/>
    <property type="molecule type" value="Genomic_DNA"/>
</dbReference>
<evidence type="ECO:0000313" key="2">
    <source>
        <dbReference type="Proteomes" id="UP000321058"/>
    </source>
</evidence>
<protein>
    <submittedName>
        <fullName evidence="1">Uncharacterized protein</fullName>
    </submittedName>
</protein>
<gene>
    <name evidence="1" type="ORF">RSO01_02790</name>
</gene>